<name>A0A645F4R5_9ZZZZ</name>
<dbReference type="SUPFAM" id="SSF55729">
    <property type="entry name" value="Acyl-CoA N-acyltransferases (Nat)"/>
    <property type="match status" value="1"/>
</dbReference>
<evidence type="ECO:0000313" key="2">
    <source>
        <dbReference type="EMBL" id="MPN08419.1"/>
    </source>
</evidence>
<dbReference type="PROSITE" id="PS51186">
    <property type="entry name" value="GNAT"/>
    <property type="match status" value="1"/>
</dbReference>
<evidence type="ECO:0000259" key="1">
    <source>
        <dbReference type="PROSITE" id="PS51186"/>
    </source>
</evidence>
<dbReference type="CDD" id="cd04301">
    <property type="entry name" value="NAT_SF"/>
    <property type="match status" value="1"/>
</dbReference>
<dbReference type="AlphaFoldDB" id="A0A645F4R5"/>
<dbReference type="GO" id="GO:0016747">
    <property type="term" value="F:acyltransferase activity, transferring groups other than amino-acyl groups"/>
    <property type="evidence" value="ECO:0007669"/>
    <property type="project" value="InterPro"/>
</dbReference>
<organism evidence="2">
    <name type="scientific">bioreactor metagenome</name>
    <dbReference type="NCBI Taxonomy" id="1076179"/>
    <lineage>
        <taxon>unclassified sequences</taxon>
        <taxon>metagenomes</taxon>
        <taxon>ecological metagenomes</taxon>
    </lineage>
</organism>
<dbReference type="InterPro" id="IPR016181">
    <property type="entry name" value="Acyl_CoA_acyltransferase"/>
</dbReference>
<dbReference type="InterPro" id="IPR000182">
    <property type="entry name" value="GNAT_dom"/>
</dbReference>
<sequence>MKKEVCIDVDMLSQSTVLPGNQNWPVYLELIVDYICENWPSVLCEDTTKEAFLKLYEQELVTRIEEGGRILLLWKLGNEPIAIANTWVEQRENETCLQIAEFSVIKKYRKRGFGRFIIKALMNVGKVANASRLIAEVDEDIEANSFWLKVLDNCIENQQSGRNQYWAYIK</sequence>
<proteinExistence type="predicted"/>
<dbReference type="Gene3D" id="3.40.630.30">
    <property type="match status" value="1"/>
</dbReference>
<reference evidence="2" key="1">
    <citation type="submission" date="2019-08" db="EMBL/GenBank/DDBJ databases">
        <authorList>
            <person name="Kucharzyk K."/>
            <person name="Murdoch R.W."/>
            <person name="Higgins S."/>
            <person name="Loffler F."/>
        </authorList>
    </citation>
    <scope>NUCLEOTIDE SEQUENCE</scope>
</reference>
<dbReference type="EMBL" id="VSSQ01054464">
    <property type="protein sequence ID" value="MPN08419.1"/>
    <property type="molecule type" value="Genomic_DNA"/>
</dbReference>
<dbReference type="Pfam" id="PF00583">
    <property type="entry name" value="Acetyltransf_1"/>
    <property type="match status" value="1"/>
</dbReference>
<accession>A0A645F4R5</accession>
<feature type="domain" description="N-acetyltransferase" evidence="1">
    <location>
        <begin position="15"/>
        <end position="170"/>
    </location>
</feature>
<comment type="caution">
    <text evidence="2">The sequence shown here is derived from an EMBL/GenBank/DDBJ whole genome shotgun (WGS) entry which is preliminary data.</text>
</comment>
<gene>
    <name evidence="2" type="ORF">SDC9_155701</name>
</gene>
<protein>
    <recommendedName>
        <fullName evidence="1">N-acetyltransferase domain-containing protein</fullName>
    </recommendedName>
</protein>